<protein>
    <submittedName>
        <fullName evidence="2">Uncharacterized protein</fullName>
    </submittedName>
</protein>
<feature type="compositionally biased region" description="Basic and acidic residues" evidence="1">
    <location>
        <begin position="383"/>
        <end position="403"/>
    </location>
</feature>
<feature type="compositionally biased region" description="Low complexity" evidence="1">
    <location>
        <begin position="287"/>
        <end position="314"/>
    </location>
</feature>
<comment type="caution">
    <text evidence="2">The sequence shown here is derived from an EMBL/GenBank/DDBJ whole genome shotgun (WGS) entry which is preliminary data.</text>
</comment>
<dbReference type="Proteomes" id="UP001219934">
    <property type="component" value="Unassembled WGS sequence"/>
</dbReference>
<evidence type="ECO:0000313" key="3">
    <source>
        <dbReference type="Proteomes" id="UP001219934"/>
    </source>
</evidence>
<keyword evidence="3" id="KW-1185">Reference proteome</keyword>
<organism evidence="2 3">
    <name type="scientific">Pogonophryne albipinna</name>
    <dbReference type="NCBI Taxonomy" id="1090488"/>
    <lineage>
        <taxon>Eukaryota</taxon>
        <taxon>Metazoa</taxon>
        <taxon>Chordata</taxon>
        <taxon>Craniata</taxon>
        <taxon>Vertebrata</taxon>
        <taxon>Euteleostomi</taxon>
        <taxon>Actinopterygii</taxon>
        <taxon>Neopterygii</taxon>
        <taxon>Teleostei</taxon>
        <taxon>Neoteleostei</taxon>
        <taxon>Acanthomorphata</taxon>
        <taxon>Eupercaria</taxon>
        <taxon>Perciformes</taxon>
        <taxon>Notothenioidei</taxon>
        <taxon>Pogonophryne</taxon>
    </lineage>
</organism>
<evidence type="ECO:0000313" key="2">
    <source>
        <dbReference type="EMBL" id="KAJ4921886.1"/>
    </source>
</evidence>
<sequence length="482" mass="51794">MWQLCSSIPSTLPDPKAVSLMTAKLSTSCPRDFHPLEGEGNALSPNGKDEVYDRMLLDYFLSYHQFSHLLCRVAINCEKFTETLVKLSVLIAYEGLPLHLAIFPKLWTELCQSQSALAKTCVKLLCEDPAFSEYIKCILMDERTFLNNNVAYSFLTCFLHKVQVLSGPSCSNLISVLVTNLLSEQSSLQPELIAHRLELSKTSGLLNADLRALVLLLSVSPPQAVDPALGPALQELLARCRVCVQQRSALELEAKEHKAKAEEEGATPVKRRRVSSEGGETAPPSLPSTSSSLPSTSSSSLLPLLSPSTSSSLPSTPPPYPPPPPSPPPPPPSTSLLPPPPLPPPLQRGEARAAGGSDVGHGDERLLLPHRPRHGAGPPLSREAGEEPERHNDDEEEGRRCEGQSEEGQEEKEAGSKTSLAPPLPEDNAAAFPSSLGLVGEGPEGCVPGRLLPPDMLDMLYRTVEATIAIVTKLSVKGPPTS</sequence>
<feature type="compositionally biased region" description="Basic and acidic residues" evidence="1">
    <location>
        <begin position="254"/>
        <end position="263"/>
    </location>
</feature>
<gene>
    <name evidence="2" type="ORF">JOQ06_022029</name>
</gene>
<dbReference type="AlphaFoldDB" id="A0AAD6ABS3"/>
<evidence type="ECO:0000256" key="1">
    <source>
        <dbReference type="SAM" id="MobiDB-lite"/>
    </source>
</evidence>
<feature type="region of interest" description="Disordered" evidence="1">
    <location>
        <begin position="254"/>
        <end position="441"/>
    </location>
</feature>
<reference evidence="2" key="1">
    <citation type="submission" date="2022-11" db="EMBL/GenBank/DDBJ databases">
        <title>Chromosome-level genome of Pogonophryne albipinna.</title>
        <authorList>
            <person name="Jo E."/>
        </authorList>
    </citation>
    <scope>NUCLEOTIDE SEQUENCE</scope>
    <source>
        <strain evidence="2">SGF0006</strain>
        <tissue evidence="2">Muscle</tissue>
    </source>
</reference>
<proteinExistence type="predicted"/>
<name>A0AAD6ABS3_9TELE</name>
<dbReference type="EMBL" id="JAPTMU010000098">
    <property type="protein sequence ID" value="KAJ4921886.1"/>
    <property type="molecule type" value="Genomic_DNA"/>
</dbReference>
<feature type="compositionally biased region" description="Pro residues" evidence="1">
    <location>
        <begin position="315"/>
        <end position="346"/>
    </location>
</feature>
<accession>A0AAD6ABS3</accession>